<keyword evidence="9" id="KW-1185">Reference proteome</keyword>
<proteinExistence type="predicted"/>
<dbReference type="GO" id="GO:0005778">
    <property type="term" value="C:peroxisomal membrane"/>
    <property type="evidence" value="ECO:0007669"/>
    <property type="project" value="InterPro"/>
</dbReference>
<comment type="function">
    <text evidence="4">Involved in peroxisome biosynthesis and integrity. Assembles membrane vesicles before the matrix proteins are translocated. As a docking factor for PEX19, is necessary for the import of peroxisomal membrane proteins in the peroxisomes.</text>
</comment>
<evidence type="ECO:0000313" key="8">
    <source>
        <dbReference type="EMBL" id="KAG0729023.1"/>
    </source>
</evidence>
<dbReference type="SUPFAM" id="SSF144122">
    <property type="entry name" value="Tim10-like"/>
    <property type="match status" value="1"/>
</dbReference>
<evidence type="ECO:0000256" key="4">
    <source>
        <dbReference type="ARBA" id="ARBA00025338"/>
    </source>
</evidence>
<evidence type="ECO:0000256" key="2">
    <source>
        <dbReference type="ARBA" id="ARBA00014294"/>
    </source>
</evidence>
<comment type="subunit">
    <text evidence="1">Interacts with PEX19.</text>
</comment>
<evidence type="ECO:0000256" key="1">
    <source>
        <dbReference type="ARBA" id="ARBA00011494"/>
    </source>
</evidence>
<accession>A0A8J4YJ27</accession>
<dbReference type="Pfam" id="PF04882">
    <property type="entry name" value="Peroxin-3"/>
    <property type="match status" value="1"/>
</dbReference>
<dbReference type="OrthoDB" id="45930at2759"/>
<dbReference type="InterPro" id="IPR035427">
    <property type="entry name" value="Tim10-like_dom_sf"/>
</dbReference>
<dbReference type="Pfam" id="PF02953">
    <property type="entry name" value="zf-Tim10_DDP"/>
    <property type="match status" value="1"/>
</dbReference>
<dbReference type="Gene3D" id="1.10.287.810">
    <property type="entry name" value="Mitochondrial import inner membrane translocase subunit tim13 like domains"/>
    <property type="match status" value="1"/>
</dbReference>
<dbReference type="PANTHER" id="PTHR28080:SF1">
    <property type="entry name" value="PEROXISOMAL BIOGENESIS FACTOR 3"/>
    <property type="match status" value="1"/>
</dbReference>
<sequence length="412" mass="44704">MDRPSTRLESRAEGCITNCVQRFIDSTNFVANRLQKPPQKLCGGGTVGPAAHYAEERLECTTSRPAVEASATALRHSDAMTCEPVGSMKEVLGRELDAESLLQAVKEQPQHKRNIWEQLKVVGFSRAVSTVYVGSLVAAAIRMQLMLLGGYTFGDLVHTGHAGLPISQTLQQKYLTAVHFLVEEGIPKLVQHVTQVVTQLVTGIPLNRPLTLAQLEAIFQEVRLVVAGESSLHCGGSGRRHKVEPWSKYVLQLPVPPDGESEEEKVLYNMLIETSDILDSEDFNTVMDTLIQQGFNLVLDRMADFYPVSKGQQEVDESTEKWVDSISRDLDPGTSPDSGDTLSTALAGPPQCSGFISNSAVPVAKLVPVLSGIVHAALSPTPGQLLQKVLTNDRLDALGANVYEAFALPIAQ</sequence>
<dbReference type="GO" id="GO:0045046">
    <property type="term" value="P:protein import into peroxisome membrane"/>
    <property type="evidence" value="ECO:0007669"/>
    <property type="project" value="TreeGrafter"/>
</dbReference>
<evidence type="ECO:0000256" key="3">
    <source>
        <dbReference type="ARBA" id="ARBA00022593"/>
    </source>
</evidence>
<dbReference type="PANTHER" id="PTHR28080">
    <property type="entry name" value="PEROXISOMAL BIOGENESIS FACTOR 3"/>
    <property type="match status" value="1"/>
</dbReference>
<evidence type="ECO:0000313" key="9">
    <source>
        <dbReference type="Proteomes" id="UP000770661"/>
    </source>
</evidence>
<comment type="caution">
    <text evidence="8">The sequence shown here is derived from an EMBL/GenBank/DDBJ whole genome shotgun (WGS) entry which is preliminary data.</text>
</comment>
<dbReference type="GO" id="GO:0030674">
    <property type="term" value="F:protein-macromolecule adaptor activity"/>
    <property type="evidence" value="ECO:0007669"/>
    <property type="project" value="TreeGrafter"/>
</dbReference>
<reference evidence="8" key="1">
    <citation type="submission" date="2020-07" db="EMBL/GenBank/DDBJ databases">
        <title>The High-quality genome of the commercially important snow crab, Chionoecetes opilio.</title>
        <authorList>
            <person name="Jeong J.-H."/>
            <person name="Ryu S."/>
        </authorList>
    </citation>
    <scope>NUCLEOTIDE SEQUENCE</scope>
    <source>
        <strain evidence="8">MADBK_172401_WGS</strain>
        <tissue evidence="8">Digestive gland</tissue>
    </source>
</reference>
<name>A0A8J4YJ27_CHIOP</name>
<evidence type="ECO:0000256" key="6">
    <source>
        <dbReference type="SAM" id="MobiDB-lite"/>
    </source>
</evidence>
<protein>
    <recommendedName>
        <fullName evidence="2">Peroxisomal biogenesis factor 3</fullName>
    </recommendedName>
    <alternativeName>
        <fullName evidence="5">Peroxisomal assembly protein PEX3</fullName>
    </alternativeName>
</protein>
<organism evidence="8 9">
    <name type="scientific">Chionoecetes opilio</name>
    <name type="common">Atlantic snow crab</name>
    <name type="synonym">Cancer opilio</name>
    <dbReference type="NCBI Taxonomy" id="41210"/>
    <lineage>
        <taxon>Eukaryota</taxon>
        <taxon>Metazoa</taxon>
        <taxon>Ecdysozoa</taxon>
        <taxon>Arthropoda</taxon>
        <taxon>Crustacea</taxon>
        <taxon>Multicrustacea</taxon>
        <taxon>Malacostraca</taxon>
        <taxon>Eumalacostraca</taxon>
        <taxon>Eucarida</taxon>
        <taxon>Decapoda</taxon>
        <taxon>Pleocyemata</taxon>
        <taxon>Brachyura</taxon>
        <taxon>Eubrachyura</taxon>
        <taxon>Majoidea</taxon>
        <taxon>Majidae</taxon>
        <taxon>Chionoecetes</taxon>
    </lineage>
</organism>
<dbReference type="EMBL" id="JACEEZ010001592">
    <property type="protein sequence ID" value="KAG0729023.1"/>
    <property type="molecule type" value="Genomic_DNA"/>
</dbReference>
<feature type="domain" description="Tim10-like" evidence="7">
    <location>
        <begin position="3"/>
        <end position="36"/>
    </location>
</feature>
<gene>
    <name evidence="8" type="primary">PEX3</name>
    <name evidence="8" type="ORF">GWK47_031225</name>
</gene>
<feature type="region of interest" description="Disordered" evidence="6">
    <location>
        <begin position="327"/>
        <end position="346"/>
    </location>
</feature>
<dbReference type="InterPro" id="IPR006966">
    <property type="entry name" value="Peroxin-3"/>
</dbReference>
<feature type="compositionally biased region" description="Polar residues" evidence="6">
    <location>
        <begin position="335"/>
        <end position="344"/>
    </location>
</feature>
<dbReference type="Proteomes" id="UP000770661">
    <property type="component" value="Unassembled WGS sequence"/>
</dbReference>
<evidence type="ECO:0000256" key="5">
    <source>
        <dbReference type="ARBA" id="ARBA00029630"/>
    </source>
</evidence>
<dbReference type="AlphaFoldDB" id="A0A8J4YJ27"/>
<evidence type="ECO:0000259" key="7">
    <source>
        <dbReference type="Pfam" id="PF02953"/>
    </source>
</evidence>
<dbReference type="InterPro" id="IPR004217">
    <property type="entry name" value="Tim10-like"/>
</dbReference>
<keyword evidence="3" id="KW-0962">Peroxisome biogenesis</keyword>